<gene>
    <name evidence="1" type="ORF">GCM10022224_088660</name>
</gene>
<accession>A0ABP7DXL4</accession>
<evidence type="ECO:0000313" key="2">
    <source>
        <dbReference type="Proteomes" id="UP001500902"/>
    </source>
</evidence>
<keyword evidence="2" id="KW-1185">Reference proteome</keyword>
<name>A0ABP7DXL4_9ACTN</name>
<evidence type="ECO:0000313" key="1">
    <source>
        <dbReference type="EMBL" id="GAA3709385.1"/>
    </source>
</evidence>
<dbReference type="EMBL" id="BAAAZP010000203">
    <property type="protein sequence ID" value="GAA3709385.1"/>
    <property type="molecule type" value="Genomic_DNA"/>
</dbReference>
<reference evidence="2" key="1">
    <citation type="journal article" date="2019" name="Int. J. Syst. Evol. Microbiol.">
        <title>The Global Catalogue of Microorganisms (GCM) 10K type strain sequencing project: providing services to taxonomists for standard genome sequencing and annotation.</title>
        <authorList>
            <consortium name="The Broad Institute Genomics Platform"/>
            <consortium name="The Broad Institute Genome Sequencing Center for Infectious Disease"/>
            <person name="Wu L."/>
            <person name="Ma J."/>
        </authorList>
    </citation>
    <scope>NUCLEOTIDE SEQUENCE [LARGE SCALE GENOMIC DNA]</scope>
    <source>
        <strain evidence="2">JCM 16904</strain>
    </source>
</reference>
<protein>
    <submittedName>
        <fullName evidence="1">Uncharacterized protein</fullName>
    </submittedName>
</protein>
<comment type="caution">
    <text evidence="1">The sequence shown here is derived from an EMBL/GenBank/DDBJ whole genome shotgun (WGS) entry which is preliminary data.</text>
</comment>
<organism evidence="1 2">
    <name type="scientific">Nonomuraea antimicrobica</name>
    <dbReference type="NCBI Taxonomy" id="561173"/>
    <lineage>
        <taxon>Bacteria</taxon>
        <taxon>Bacillati</taxon>
        <taxon>Actinomycetota</taxon>
        <taxon>Actinomycetes</taxon>
        <taxon>Streptosporangiales</taxon>
        <taxon>Streptosporangiaceae</taxon>
        <taxon>Nonomuraea</taxon>
    </lineage>
</organism>
<proteinExistence type="predicted"/>
<dbReference type="Proteomes" id="UP001500902">
    <property type="component" value="Unassembled WGS sequence"/>
</dbReference>
<sequence>MLWRAHQPFGFADAGVAFDGVERQARAAGAFQQPGTLVGQGMDLLPALARGGGPYPFFRRRAGPAPADRVRGDLLHHGFGQVVPDMQAIVFDDRPEYRLRRLRSVQRSVTGCQIACRPRATMVQPV</sequence>